<name>A0A9P6DRC7_9AGAM</name>
<evidence type="ECO:0000313" key="1">
    <source>
        <dbReference type="EMBL" id="KAF9510967.1"/>
    </source>
</evidence>
<gene>
    <name evidence="1" type="ORF">BS47DRAFT_1383700</name>
</gene>
<evidence type="ECO:0000313" key="2">
    <source>
        <dbReference type="Proteomes" id="UP000886523"/>
    </source>
</evidence>
<proteinExistence type="predicted"/>
<organism evidence="1 2">
    <name type="scientific">Hydnum rufescens UP504</name>
    <dbReference type="NCBI Taxonomy" id="1448309"/>
    <lineage>
        <taxon>Eukaryota</taxon>
        <taxon>Fungi</taxon>
        <taxon>Dikarya</taxon>
        <taxon>Basidiomycota</taxon>
        <taxon>Agaricomycotina</taxon>
        <taxon>Agaricomycetes</taxon>
        <taxon>Cantharellales</taxon>
        <taxon>Hydnaceae</taxon>
        <taxon>Hydnum</taxon>
    </lineage>
</organism>
<accession>A0A9P6DRC7</accession>
<comment type="caution">
    <text evidence="1">The sequence shown here is derived from an EMBL/GenBank/DDBJ whole genome shotgun (WGS) entry which is preliminary data.</text>
</comment>
<keyword evidence="2" id="KW-1185">Reference proteome</keyword>
<dbReference type="Gene3D" id="3.90.79.10">
    <property type="entry name" value="Nucleoside Triphosphate Pyrophosphohydrolase"/>
    <property type="match status" value="1"/>
</dbReference>
<reference evidence="1" key="1">
    <citation type="journal article" date="2020" name="Nat. Commun.">
        <title>Large-scale genome sequencing of mycorrhizal fungi provides insights into the early evolution of symbiotic traits.</title>
        <authorList>
            <person name="Miyauchi S."/>
            <person name="Kiss E."/>
            <person name="Kuo A."/>
            <person name="Drula E."/>
            <person name="Kohler A."/>
            <person name="Sanchez-Garcia M."/>
            <person name="Morin E."/>
            <person name="Andreopoulos B."/>
            <person name="Barry K.W."/>
            <person name="Bonito G."/>
            <person name="Buee M."/>
            <person name="Carver A."/>
            <person name="Chen C."/>
            <person name="Cichocki N."/>
            <person name="Clum A."/>
            <person name="Culley D."/>
            <person name="Crous P.W."/>
            <person name="Fauchery L."/>
            <person name="Girlanda M."/>
            <person name="Hayes R.D."/>
            <person name="Keri Z."/>
            <person name="LaButti K."/>
            <person name="Lipzen A."/>
            <person name="Lombard V."/>
            <person name="Magnuson J."/>
            <person name="Maillard F."/>
            <person name="Murat C."/>
            <person name="Nolan M."/>
            <person name="Ohm R.A."/>
            <person name="Pangilinan J."/>
            <person name="Pereira M.F."/>
            <person name="Perotto S."/>
            <person name="Peter M."/>
            <person name="Pfister S."/>
            <person name="Riley R."/>
            <person name="Sitrit Y."/>
            <person name="Stielow J.B."/>
            <person name="Szollosi G."/>
            <person name="Zifcakova L."/>
            <person name="Stursova M."/>
            <person name="Spatafora J.W."/>
            <person name="Tedersoo L."/>
            <person name="Vaario L.M."/>
            <person name="Yamada A."/>
            <person name="Yan M."/>
            <person name="Wang P."/>
            <person name="Xu J."/>
            <person name="Bruns T."/>
            <person name="Baldrian P."/>
            <person name="Vilgalys R."/>
            <person name="Dunand C."/>
            <person name="Henrissat B."/>
            <person name="Grigoriev I.V."/>
            <person name="Hibbett D."/>
            <person name="Nagy L.G."/>
            <person name="Martin F.M."/>
        </authorList>
    </citation>
    <scope>NUCLEOTIDE SEQUENCE</scope>
    <source>
        <strain evidence="1">UP504</strain>
    </source>
</reference>
<dbReference type="AlphaFoldDB" id="A0A9P6DRC7"/>
<dbReference type="Proteomes" id="UP000886523">
    <property type="component" value="Unassembled WGS sequence"/>
</dbReference>
<protein>
    <submittedName>
        <fullName evidence="1">Uncharacterized protein</fullName>
    </submittedName>
</protein>
<dbReference type="OrthoDB" id="447842at2759"/>
<dbReference type="EMBL" id="MU129007">
    <property type="protein sequence ID" value="KAF9510967.1"/>
    <property type="molecule type" value="Genomic_DNA"/>
</dbReference>
<sequence>MAFTVPPGLEKFTFTGVAEAGGRPEWLPQPTSEINTVNVFVFDKVNQKILLPWSKEGFGAGRLIPFVAPFNPGDDPFQVAKEVVEVQTGGGVQALDFHDAGGFHVVIDGSESVIFAKAVAVHSYQGEPIETTGFKPEWFRSPTPTAASASLPPLPEDKMFEDEKYWYKHFFEGRTTIGRVDFSAPAKPEDVVGSLEKYWFGFV</sequence>